<dbReference type="Pfam" id="PF04525">
    <property type="entry name" value="LOR"/>
    <property type="match status" value="1"/>
</dbReference>
<dbReference type="SUPFAM" id="SSF54518">
    <property type="entry name" value="Tubby C-terminal domain-like"/>
    <property type="match status" value="1"/>
</dbReference>
<organism evidence="2 3">
    <name type="scientific">Hirsutella rhossiliensis</name>
    <dbReference type="NCBI Taxonomy" id="111463"/>
    <lineage>
        <taxon>Eukaryota</taxon>
        <taxon>Fungi</taxon>
        <taxon>Dikarya</taxon>
        <taxon>Ascomycota</taxon>
        <taxon>Pezizomycotina</taxon>
        <taxon>Sordariomycetes</taxon>
        <taxon>Hypocreomycetidae</taxon>
        <taxon>Hypocreales</taxon>
        <taxon>Ophiocordycipitaceae</taxon>
        <taxon>Hirsutella</taxon>
    </lineage>
</organism>
<dbReference type="InterPro" id="IPR025659">
    <property type="entry name" value="Tubby-like_C"/>
</dbReference>
<sequence>MTQLQPVSRQIGIFNNFIASKSETLVLRDTFLSLSGDSFDIKLANGQPLFLVQGQHLATPGRKSVLDTSGNHIFDVVKEKLHMHDTYVIQGPQGNNLFSIRNSLLKFMGSKATAEFQSYLGQTEKLTIRGRLRAAKFQASSLAHCASRLGST</sequence>
<dbReference type="AlphaFoldDB" id="A0A9P8MZQ6"/>
<keyword evidence="3" id="KW-1185">Reference proteome</keyword>
<name>A0A9P8MZQ6_9HYPO</name>
<reference evidence="2" key="1">
    <citation type="submission" date="2021-09" db="EMBL/GenBank/DDBJ databases">
        <title>A high-quality genome of the endoparasitic fungus Hirsutella rhossiliensis with a comparison of Hirsutella genomes reveals transposable elements contributing to genome size variation.</title>
        <authorList>
            <person name="Lin R."/>
            <person name="Jiao Y."/>
            <person name="Sun X."/>
            <person name="Ling J."/>
            <person name="Xie B."/>
            <person name="Cheng X."/>
        </authorList>
    </citation>
    <scope>NUCLEOTIDE SEQUENCE</scope>
    <source>
        <strain evidence="2">HR02</strain>
    </source>
</reference>
<evidence type="ECO:0000313" key="2">
    <source>
        <dbReference type="EMBL" id="KAH0964209.1"/>
    </source>
</evidence>
<evidence type="ECO:0000313" key="3">
    <source>
        <dbReference type="Proteomes" id="UP000824596"/>
    </source>
</evidence>
<dbReference type="OrthoDB" id="97518at2759"/>
<dbReference type="Gene3D" id="2.40.160.200">
    <property type="entry name" value="LURP1-related"/>
    <property type="match status" value="1"/>
</dbReference>
<dbReference type="EMBL" id="JAIZPD010000004">
    <property type="protein sequence ID" value="KAH0964209.1"/>
    <property type="molecule type" value="Genomic_DNA"/>
</dbReference>
<dbReference type="InterPro" id="IPR007612">
    <property type="entry name" value="LOR"/>
</dbReference>
<proteinExistence type="inferred from homology"/>
<dbReference type="RefSeq" id="XP_044721722.1">
    <property type="nucleotide sequence ID" value="XM_044863108.1"/>
</dbReference>
<dbReference type="GeneID" id="68353766"/>
<protein>
    <submittedName>
        <fullName evidence="2">LURP-one-related domain-containing protein</fullName>
    </submittedName>
</protein>
<evidence type="ECO:0000256" key="1">
    <source>
        <dbReference type="ARBA" id="ARBA00005437"/>
    </source>
</evidence>
<gene>
    <name evidence="2" type="ORF">HRG_04637</name>
</gene>
<comment type="similarity">
    <text evidence="1">Belongs to the LOR family.</text>
</comment>
<comment type="caution">
    <text evidence="2">The sequence shown here is derived from an EMBL/GenBank/DDBJ whole genome shotgun (WGS) entry which is preliminary data.</text>
</comment>
<dbReference type="InterPro" id="IPR038595">
    <property type="entry name" value="LOR_sf"/>
</dbReference>
<accession>A0A9P8MZQ6</accession>
<dbReference type="Proteomes" id="UP000824596">
    <property type="component" value="Unassembled WGS sequence"/>
</dbReference>